<evidence type="ECO:0000256" key="10">
    <source>
        <dbReference type="ARBA" id="ARBA00023136"/>
    </source>
</evidence>
<comment type="similarity">
    <text evidence="2">Belongs to the SEC62 family.</text>
</comment>
<evidence type="ECO:0000313" key="13">
    <source>
        <dbReference type="Proteomes" id="UP000030693"/>
    </source>
</evidence>
<comment type="subcellular location">
    <subcellularLocation>
        <location evidence="1">Endoplasmic reticulum membrane</location>
        <topology evidence="1">Multi-pass membrane protein</topology>
    </subcellularLocation>
</comment>
<keyword evidence="6" id="KW-0256">Endoplasmic reticulum</keyword>
<dbReference type="RefSeq" id="XP_009498024.1">
    <property type="nucleotide sequence ID" value="XM_009499749.1"/>
</dbReference>
<evidence type="ECO:0000256" key="7">
    <source>
        <dbReference type="ARBA" id="ARBA00022927"/>
    </source>
</evidence>
<protein>
    <recommendedName>
        <fullName evidence="3">Translocation protein SEC62</fullName>
    </recommendedName>
</protein>
<dbReference type="InterPro" id="IPR004728">
    <property type="entry name" value="Sec62"/>
</dbReference>
<dbReference type="GeneID" id="20530705"/>
<dbReference type="AlphaFoldDB" id="A0A058Z0Z1"/>
<organism evidence="12">
    <name type="scientific">Fonticula alba</name>
    <name type="common">Slime mold</name>
    <dbReference type="NCBI Taxonomy" id="691883"/>
    <lineage>
        <taxon>Eukaryota</taxon>
        <taxon>Rotosphaerida</taxon>
        <taxon>Fonticulaceae</taxon>
        <taxon>Fonticula</taxon>
    </lineage>
</organism>
<feature type="transmembrane region" description="Helical" evidence="11">
    <location>
        <begin position="201"/>
        <end position="222"/>
    </location>
</feature>
<evidence type="ECO:0000256" key="1">
    <source>
        <dbReference type="ARBA" id="ARBA00004477"/>
    </source>
</evidence>
<keyword evidence="5 11" id="KW-0812">Transmembrane</keyword>
<evidence type="ECO:0000256" key="3">
    <source>
        <dbReference type="ARBA" id="ARBA00021257"/>
    </source>
</evidence>
<evidence type="ECO:0000256" key="8">
    <source>
        <dbReference type="ARBA" id="ARBA00022989"/>
    </source>
</evidence>
<keyword evidence="10 11" id="KW-0472">Membrane</keyword>
<keyword evidence="13" id="KW-1185">Reference proteome</keyword>
<evidence type="ECO:0000313" key="12">
    <source>
        <dbReference type="EMBL" id="KCV67583.1"/>
    </source>
</evidence>
<dbReference type="PANTHER" id="PTHR12443">
    <property type="entry name" value="TRANSLOCATION PROTEIN SEC62"/>
    <property type="match status" value="1"/>
</dbReference>
<sequence length="312" mass="34260">MFTDISSIYTDGKSPHAPAEVAPPTAAAAAASGGAAAAAEPVDPGLMAVARYLQKAIPHRDGILEGRRFRIFTVNEAMNSLMGPRAPLLPVANAETLRKEMQEAVAQYEAAARANPKNPPPQPAGIRLFAVAVRQTLARMRNADLIDSCIATIDLVRQKSQIPGEPDRVRERISLKIYDGDHMSDDGVYVFLVQESSFMSVIYMFIVICLIVAIPLFAVWPYWLRMAALYTVGGLAGVLLVALLVARPALYYGTRYIYPADGRHALTLFPNADRDDIPLLESFKPFIGWDDYVQREADELAAQQAQKEKKDD</sequence>
<dbReference type="GO" id="GO:0005789">
    <property type="term" value="C:endoplasmic reticulum membrane"/>
    <property type="evidence" value="ECO:0007669"/>
    <property type="project" value="UniProtKB-SubCell"/>
</dbReference>
<evidence type="ECO:0000256" key="9">
    <source>
        <dbReference type="ARBA" id="ARBA00023010"/>
    </source>
</evidence>
<dbReference type="Proteomes" id="UP000030693">
    <property type="component" value="Unassembled WGS sequence"/>
</dbReference>
<feature type="transmembrane region" description="Helical" evidence="11">
    <location>
        <begin position="228"/>
        <end position="246"/>
    </location>
</feature>
<name>A0A058Z0Z1_FONAL</name>
<evidence type="ECO:0000256" key="6">
    <source>
        <dbReference type="ARBA" id="ARBA00022824"/>
    </source>
</evidence>
<evidence type="ECO:0000256" key="4">
    <source>
        <dbReference type="ARBA" id="ARBA00022448"/>
    </source>
</evidence>
<evidence type="ECO:0000256" key="11">
    <source>
        <dbReference type="SAM" id="Phobius"/>
    </source>
</evidence>
<keyword evidence="4" id="KW-0813">Transport</keyword>
<evidence type="ECO:0000256" key="5">
    <source>
        <dbReference type="ARBA" id="ARBA00022692"/>
    </source>
</evidence>
<keyword evidence="7" id="KW-0653">Protein transport</keyword>
<dbReference type="EMBL" id="KB932216">
    <property type="protein sequence ID" value="KCV67583.1"/>
    <property type="molecule type" value="Genomic_DNA"/>
</dbReference>
<dbReference type="PANTHER" id="PTHR12443:SF9">
    <property type="entry name" value="TRANSLOCATION PROTEIN SEC62"/>
    <property type="match status" value="1"/>
</dbReference>
<dbReference type="GO" id="GO:0031204">
    <property type="term" value="P:post-translational protein targeting to membrane, translocation"/>
    <property type="evidence" value="ECO:0007669"/>
    <property type="project" value="TreeGrafter"/>
</dbReference>
<dbReference type="STRING" id="691883.A0A058Z0Z1"/>
<gene>
    <name evidence="12" type="ORF">H696_05980</name>
</gene>
<reference evidence="12" key="1">
    <citation type="submission" date="2013-04" db="EMBL/GenBank/DDBJ databases">
        <title>The Genome Sequence of Fonticula alba ATCC 38817.</title>
        <authorList>
            <consortium name="The Broad Institute Genomics Platform"/>
            <person name="Russ C."/>
            <person name="Cuomo C."/>
            <person name="Burger G."/>
            <person name="Gray M.W."/>
            <person name="Holland P.W.H."/>
            <person name="King N."/>
            <person name="Lang F.B.F."/>
            <person name="Roger A.J."/>
            <person name="Ruiz-Trillo I."/>
            <person name="Brown M."/>
            <person name="Walker B."/>
            <person name="Young S."/>
            <person name="Zeng Q."/>
            <person name="Gargeya S."/>
            <person name="Fitzgerald M."/>
            <person name="Haas B."/>
            <person name="Abouelleil A."/>
            <person name="Allen A.W."/>
            <person name="Alvarado L."/>
            <person name="Arachchi H.M."/>
            <person name="Berlin A.M."/>
            <person name="Chapman S.B."/>
            <person name="Gainer-Dewar J."/>
            <person name="Goldberg J."/>
            <person name="Griggs A."/>
            <person name="Gujja S."/>
            <person name="Hansen M."/>
            <person name="Howarth C."/>
            <person name="Imamovic A."/>
            <person name="Ireland A."/>
            <person name="Larimer J."/>
            <person name="McCowan C."/>
            <person name="Murphy C."/>
            <person name="Pearson M."/>
            <person name="Poon T.W."/>
            <person name="Priest M."/>
            <person name="Roberts A."/>
            <person name="Saif S."/>
            <person name="Shea T."/>
            <person name="Sisk P."/>
            <person name="Sykes S."/>
            <person name="Wortman J."/>
            <person name="Nusbaum C."/>
            <person name="Birren B."/>
        </authorList>
    </citation>
    <scope>NUCLEOTIDE SEQUENCE [LARGE SCALE GENOMIC DNA]</scope>
    <source>
        <strain evidence="12">ATCC 38817</strain>
    </source>
</reference>
<evidence type="ECO:0000256" key="2">
    <source>
        <dbReference type="ARBA" id="ARBA00010604"/>
    </source>
</evidence>
<proteinExistence type="inferred from homology"/>
<accession>A0A058Z0Z1</accession>
<keyword evidence="8 11" id="KW-1133">Transmembrane helix</keyword>
<dbReference type="Pfam" id="PF03839">
    <property type="entry name" value="Sec62"/>
    <property type="match status" value="1"/>
</dbReference>
<keyword evidence="9" id="KW-0811">Translocation</keyword>